<sequence length="188" mass="21429">MNEHDSCLVSLQRTILKNGPEFLSHKLVIKGDLAYLKPTLSAMSFCMIYIVVGVFLLGLAVRLLSFPDRYDLAIFLGGFGIAIGTFGMALIKPFLRRSSFDKEKNSFNNHKDRNVKLGHIVSLQINNKIVQSKHGLSYGCYELNLLTQHGRRINILNHGDEQQLLHDAEQLGYFLHVEVKDYRREIIL</sequence>
<gene>
    <name evidence="2" type="ORF">LG368_07120</name>
</gene>
<evidence type="ECO:0000313" key="3">
    <source>
        <dbReference type="Proteomes" id="UP001139095"/>
    </source>
</evidence>
<keyword evidence="1" id="KW-1133">Transmembrane helix</keyword>
<feature type="transmembrane region" description="Helical" evidence="1">
    <location>
        <begin position="73"/>
        <end position="95"/>
    </location>
</feature>
<evidence type="ECO:0000256" key="1">
    <source>
        <dbReference type="SAM" id="Phobius"/>
    </source>
</evidence>
<keyword evidence="1" id="KW-0472">Membrane</keyword>
<feature type="transmembrane region" description="Helical" evidence="1">
    <location>
        <begin position="40"/>
        <end position="61"/>
    </location>
</feature>
<dbReference type="AlphaFoldDB" id="A0A9X1LEM1"/>
<evidence type="ECO:0000313" key="2">
    <source>
        <dbReference type="EMBL" id="MCB5161668.1"/>
    </source>
</evidence>
<keyword evidence="1" id="KW-0812">Transmembrane</keyword>
<name>A0A9X1LEM1_9GAMM</name>
<dbReference type="EMBL" id="JAJATW010000008">
    <property type="protein sequence ID" value="MCB5161668.1"/>
    <property type="molecule type" value="Genomic_DNA"/>
</dbReference>
<comment type="caution">
    <text evidence="2">The sequence shown here is derived from an EMBL/GenBank/DDBJ whole genome shotgun (WGS) entry which is preliminary data.</text>
</comment>
<protein>
    <submittedName>
        <fullName evidence="2">Uncharacterized protein</fullName>
    </submittedName>
</protein>
<reference evidence="2" key="1">
    <citation type="submission" date="2021-10" db="EMBL/GenBank/DDBJ databases">
        <title>Marinomonas pontica sp. nov., isolated from the Black Sea.</title>
        <authorList>
            <person name="Zhao L.-H."/>
            <person name="Xue J.-H."/>
        </authorList>
    </citation>
    <scope>NUCLEOTIDE SEQUENCE</scope>
    <source>
        <strain evidence="2">E8</strain>
    </source>
</reference>
<proteinExistence type="predicted"/>
<organism evidence="2 3">
    <name type="scientific">Marinomonas algarum</name>
    <dbReference type="NCBI Taxonomy" id="2883105"/>
    <lineage>
        <taxon>Bacteria</taxon>
        <taxon>Pseudomonadati</taxon>
        <taxon>Pseudomonadota</taxon>
        <taxon>Gammaproteobacteria</taxon>
        <taxon>Oceanospirillales</taxon>
        <taxon>Oceanospirillaceae</taxon>
        <taxon>Marinomonas</taxon>
    </lineage>
</organism>
<keyword evidence="3" id="KW-1185">Reference proteome</keyword>
<dbReference type="RefSeq" id="WP_226754041.1">
    <property type="nucleotide sequence ID" value="NZ_JAJATW010000008.1"/>
</dbReference>
<dbReference type="Proteomes" id="UP001139095">
    <property type="component" value="Unassembled WGS sequence"/>
</dbReference>
<accession>A0A9X1LEM1</accession>